<evidence type="ECO:0000256" key="1">
    <source>
        <dbReference type="SAM" id="MobiDB-lite"/>
    </source>
</evidence>
<dbReference type="EMBL" id="CM000640">
    <property type="protein sequence ID" value="EED94388.1"/>
    <property type="molecule type" value="Genomic_DNA"/>
</dbReference>
<dbReference type="GeneID" id="7451321"/>
<protein>
    <recommendedName>
        <fullName evidence="4">Pentacotripeptide-repeat region of PRORP domain-containing protein</fullName>
    </recommendedName>
</protein>
<organism evidence="2 3">
    <name type="scientific">Thalassiosira pseudonana</name>
    <name type="common">Marine diatom</name>
    <name type="synonym">Cyclotella nana</name>
    <dbReference type="NCBI Taxonomy" id="35128"/>
    <lineage>
        <taxon>Eukaryota</taxon>
        <taxon>Sar</taxon>
        <taxon>Stramenopiles</taxon>
        <taxon>Ochrophyta</taxon>
        <taxon>Bacillariophyta</taxon>
        <taxon>Coscinodiscophyceae</taxon>
        <taxon>Thalassiosirophycidae</taxon>
        <taxon>Thalassiosirales</taxon>
        <taxon>Thalassiosiraceae</taxon>
        <taxon>Thalassiosira</taxon>
    </lineage>
</organism>
<dbReference type="AlphaFoldDB" id="B8BYK0"/>
<feature type="compositionally biased region" description="Basic and acidic residues" evidence="1">
    <location>
        <begin position="819"/>
        <end position="831"/>
    </location>
</feature>
<dbReference type="eggNOG" id="ENOG502QXBH">
    <property type="taxonomic scope" value="Eukaryota"/>
</dbReference>
<dbReference type="PaxDb" id="35128-Thaps21886"/>
<dbReference type="Gene3D" id="1.25.40.10">
    <property type="entry name" value="Tetratricopeptide repeat domain"/>
    <property type="match status" value="1"/>
</dbReference>
<evidence type="ECO:0008006" key="4">
    <source>
        <dbReference type="Google" id="ProtNLM"/>
    </source>
</evidence>
<dbReference type="OMA" id="HQTERIC"/>
<dbReference type="InterPro" id="IPR011990">
    <property type="entry name" value="TPR-like_helical_dom_sf"/>
</dbReference>
<feature type="region of interest" description="Disordered" evidence="1">
    <location>
        <begin position="794"/>
        <end position="834"/>
    </location>
</feature>
<dbReference type="GO" id="GO:0003729">
    <property type="term" value="F:mRNA binding"/>
    <property type="evidence" value="ECO:0000318"/>
    <property type="project" value="GO_Central"/>
</dbReference>
<proteinExistence type="predicted"/>
<dbReference type="KEGG" id="tps:THAPSDRAFT_21886"/>
<accession>B8BYK0</accession>
<keyword evidence="3" id="KW-1185">Reference proteome</keyword>
<dbReference type="GO" id="GO:0006397">
    <property type="term" value="P:mRNA processing"/>
    <property type="evidence" value="ECO:0000318"/>
    <property type="project" value="GO_Central"/>
</dbReference>
<reference evidence="2 3" key="2">
    <citation type="journal article" date="2008" name="Nature">
        <title>The Phaeodactylum genome reveals the evolutionary history of diatom genomes.</title>
        <authorList>
            <person name="Bowler C."/>
            <person name="Allen A.E."/>
            <person name="Badger J.H."/>
            <person name="Grimwood J."/>
            <person name="Jabbari K."/>
            <person name="Kuo A."/>
            <person name="Maheswari U."/>
            <person name="Martens C."/>
            <person name="Maumus F."/>
            <person name="Otillar R.P."/>
            <person name="Rayko E."/>
            <person name="Salamov A."/>
            <person name="Vandepoele K."/>
            <person name="Beszteri B."/>
            <person name="Gruber A."/>
            <person name="Heijde M."/>
            <person name="Katinka M."/>
            <person name="Mock T."/>
            <person name="Valentin K."/>
            <person name="Verret F."/>
            <person name="Berges J.A."/>
            <person name="Brownlee C."/>
            <person name="Cadoret J.P."/>
            <person name="Chiovitti A."/>
            <person name="Choi C.J."/>
            <person name="Coesel S."/>
            <person name="De Martino A."/>
            <person name="Detter J.C."/>
            <person name="Durkin C."/>
            <person name="Falciatore A."/>
            <person name="Fournet J."/>
            <person name="Haruta M."/>
            <person name="Huysman M.J."/>
            <person name="Jenkins B.D."/>
            <person name="Jiroutova K."/>
            <person name="Jorgensen R.E."/>
            <person name="Joubert Y."/>
            <person name="Kaplan A."/>
            <person name="Kroger N."/>
            <person name="Kroth P.G."/>
            <person name="La Roche J."/>
            <person name="Lindquist E."/>
            <person name="Lommer M."/>
            <person name="Martin-Jezequel V."/>
            <person name="Lopez P.J."/>
            <person name="Lucas S."/>
            <person name="Mangogna M."/>
            <person name="McGinnis K."/>
            <person name="Medlin L.K."/>
            <person name="Montsant A."/>
            <person name="Oudot-Le Secq M.P."/>
            <person name="Napoli C."/>
            <person name="Obornik M."/>
            <person name="Parker M.S."/>
            <person name="Petit J.L."/>
            <person name="Porcel B.M."/>
            <person name="Poulsen N."/>
            <person name="Robison M."/>
            <person name="Rychlewski L."/>
            <person name="Rynearson T.A."/>
            <person name="Schmutz J."/>
            <person name="Shapiro H."/>
            <person name="Siaut M."/>
            <person name="Stanley M."/>
            <person name="Sussman M.R."/>
            <person name="Taylor A.R."/>
            <person name="Vardi A."/>
            <person name="von Dassow P."/>
            <person name="Vyverman W."/>
            <person name="Willis A."/>
            <person name="Wyrwicz L.S."/>
            <person name="Rokhsar D.S."/>
            <person name="Weissenbach J."/>
            <person name="Armbrust E.V."/>
            <person name="Green B.R."/>
            <person name="Van de Peer Y."/>
            <person name="Grigoriev I.V."/>
        </authorList>
    </citation>
    <scope>NUCLEOTIDE SEQUENCE [LARGE SCALE GENOMIC DNA]</scope>
    <source>
        <strain evidence="2 3">CCMP1335</strain>
    </source>
</reference>
<sequence length="843" mass="94416">MSATSKIAAMASLAARHVLKPQSVRCAQSVMCRESCLASSSSLMAHTAQQSRPMVTSSTHFGSLQGGYDTSLHASYTSKLQSFGGSWFHLSTVSPSEYTDSRTPDDLDEGIPFRRSNTNADPNKQLKKSTLFDDRADAKLAALSTAKHEADVAKAAFLVHSQPEQSDASVSEELHFRWNQSEQQLAHAYSQAIKYTSRVLNNQEATATAEKLMYEWMARFTDSFDDGSITKKRNIQRNADEFSDVQDTVYVNKKRMVRTIHKVVAKLSSEDSSINEDDTLNLPTIHIPPPSSKDYINLLRAYSISKARRKGQQSEALIVNMLELARITSFYYNVDHPKWTQDRVNDFGMECDNNGVKKWISWTKENVPNSKAFALAIKCYAGSTHNESFERILLLNHVHNEFSQSCHPLIPGIYNDDPYVLFHSIKSLRNFQVEDERNKGEEWLRKLHRFVTSGENAGYLQEEASESDTAHASTAEPNKIDVTAAYTTNIRLLARLRGVKGAATDARKVLERMHGVYDVIEKEEGSIASIDIRENAYNLLLGLYRDSKSVEDVRRAIELIERMVDAGTKPAKDRKGVPLPTDQSFEYAILALANISDAEAAIQEADKLIQMMEEQEHLERSIVVYNAYLKLCAKQMFGKAELYEKALETLGRLKEMSKQHTAASPSPETLSLVIKSCSLAERTDHESVLATASNLFDQLVAKEADEKSAEALTDGCYYHMMKCVNTHVIDEVERKDKIEDLFSEACQRGLCSNSILTLFRNAVSEEDYILTVGKGRLADSWVANVTGPKALYTDGSKGGAGKNARRHGKSTSDWAKNQKLKDSQRVASKEAKRAKKFFKKIKN</sequence>
<dbReference type="RefSeq" id="XP_002288952.1">
    <property type="nucleotide sequence ID" value="XM_002288916.1"/>
</dbReference>
<reference evidence="2 3" key="1">
    <citation type="journal article" date="2004" name="Science">
        <title>The genome of the diatom Thalassiosira pseudonana: ecology, evolution, and metabolism.</title>
        <authorList>
            <person name="Armbrust E.V."/>
            <person name="Berges J.A."/>
            <person name="Bowler C."/>
            <person name="Green B.R."/>
            <person name="Martinez D."/>
            <person name="Putnam N.H."/>
            <person name="Zhou S."/>
            <person name="Allen A.E."/>
            <person name="Apt K.E."/>
            <person name="Bechner M."/>
            <person name="Brzezinski M.A."/>
            <person name="Chaal B.K."/>
            <person name="Chiovitti A."/>
            <person name="Davis A.K."/>
            <person name="Demarest M.S."/>
            <person name="Detter J.C."/>
            <person name="Glavina T."/>
            <person name="Goodstein D."/>
            <person name="Hadi M.Z."/>
            <person name="Hellsten U."/>
            <person name="Hildebrand M."/>
            <person name="Jenkins B.D."/>
            <person name="Jurka J."/>
            <person name="Kapitonov V.V."/>
            <person name="Kroger N."/>
            <person name="Lau W.W."/>
            <person name="Lane T.W."/>
            <person name="Larimer F.W."/>
            <person name="Lippmeier J.C."/>
            <person name="Lucas S."/>
            <person name="Medina M."/>
            <person name="Montsant A."/>
            <person name="Obornik M."/>
            <person name="Parker M.S."/>
            <person name="Palenik B."/>
            <person name="Pazour G.J."/>
            <person name="Richardson P.M."/>
            <person name="Rynearson T.A."/>
            <person name="Saito M.A."/>
            <person name="Schwartz D.C."/>
            <person name="Thamatrakoln K."/>
            <person name="Valentin K."/>
            <person name="Vardi A."/>
            <person name="Wilkerson F.P."/>
            <person name="Rokhsar D.S."/>
        </authorList>
    </citation>
    <scope>NUCLEOTIDE SEQUENCE [LARGE SCALE GENOMIC DNA]</scope>
    <source>
        <strain evidence="2 3">CCMP1335</strain>
    </source>
</reference>
<evidence type="ECO:0000313" key="3">
    <source>
        <dbReference type="Proteomes" id="UP000001449"/>
    </source>
</evidence>
<gene>
    <name evidence="2" type="ORF">THAPSDRAFT_21886</name>
</gene>
<dbReference type="GO" id="GO:0005737">
    <property type="term" value="C:cytoplasm"/>
    <property type="evidence" value="ECO:0000318"/>
    <property type="project" value="GO_Central"/>
</dbReference>
<dbReference type="Proteomes" id="UP000001449">
    <property type="component" value="Chromosome 3"/>
</dbReference>
<dbReference type="HOGENOM" id="CLU_337881_0_0_1"/>
<name>B8BYK0_THAPS</name>
<evidence type="ECO:0000313" key="2">
    <source>
        <dbReference type="EMBL" id="EED94388.1"/>
    </source>
</evidence>
<dbReference type="InParanoid" id="B8BYK0"/>